<protein>
    <submittedName>
        <fullName evidence="3">BESS domain-containing protein</fullName>
    </submittedName>
</protein>
<organism evidence="2 3">
    <name type="scientific">Strongyloides venezuelensis</name>
    <name type="common">Threadworm</name>
    <dbReference type="NCBI Taxonomy" id="75913"/>
    <lineage>
        <taxon>Eukaryota</taxon>
        <taxon>Metazoa</taxon>
        <taxon>Ecdysozoa</taxon>
        <taxon>Nematoda</taxon>
        <taxon>Chromadorea</taxon>
        <taxon>Rhabditida</taxon>
        <taxon>Tylenchina</taxon>
        <taxon>Panagrolaimomorpha</taxon>
        <taxon>Strongyloidoidea</taxon>
        <taxon>Strongyloididae</taxon>
        <taxon>Strongyloides</taxon>
    </lineage>
</organism>
<name>A0A0K0F654_STRVS</name>
<proteinExistence type="predicted"/>
<dbReference type="AlphaFoldDB" id="A0A0K0F654"/>
<evidence type="ECO:0000256" key="1">
    <source>
        <dbReference type="SAM" id="MobiDB-lite"/>
    </source>
</evidence>
<evidence type="ECO:0000313" key="3">
    <source>
        <dbReference type="WBParaSite" id="SVE_0429700.1"/>
    </source>
</evidence>
<sequence>MILLLIRFFCTSMMPIEEINHITEDVLSYMCTLAVQKCSKKSEKKKAACGGEAMRKRLLIKNFVAFLLKQETILKQKKEKMMFGENRANESEDYDFDDESCADGYMGNEHLGLYGNNDSSNNPHPELDDEEIDEDSYEDDEKRLLSDDEMSGSSCPEVRDSMFNFGNYIDGNSVMSDNWEDTNKLTGQKYSFLLSGDDSHDQFSSSYSGMTSSYNDRTTIHVDNNSDCLFDDLSVNDNLGTKNTVFEDDTGFYKKQIKDEYSLNNLENNSYSSCMSPLRTSNYRSEGSFRRLYTDLDTMNTVVEEGNYMLNERIDENLNVQTEHLHEDFSTSNMINSNFSNLTDFDSELSTPITQTRKRSMSGRFYLEDDYTIGNSSLNYMMLNSSPKRLKL</sequence>
<keyword evidence="2" id="KW-1185">Reference proteome</keyword>
<dbReference type="Proteomes" id="UP000035680">
    <property type="component" value="Unassembled WGS sequence"/>
</dbReference>
<accession>A0A0K0F654</accession>
<reference evidence="2" key="1">
    <citation type="submission" date="2014-07" db="EMBL/GenBank/DDBJ databases">
        <authorList>
            <person name="Martin A.A"/>
            <person name="De Silva N."/>
        </authorList>
    </citation>
    <scope>NUCLEOTIDE SEQUENCE</scope>
</reference>
<reference evidence="3" key="2">
    <citation type="submission" date="2015-08" db="UniProtKB">
        <authorList>
            <consortium name="WormBaseParasite"/>
        </authorList>
    </citation>
    <scope>IDENTIFICATION</scope>
</reference>
<evidence type="ECO:0000313" key="2">
    <source>
        <dbReference type="Proteomes" id="UP000035680"/>
    </source>
</evidence>
<feature type="region of interest" description="Disordered" evidence="1">
    <location>
        <begin position="112"/>
        <end position="156"/>
    </location>
</feature>
<feature type="compositionally biased region" description="Acidic residues" evidence="1">
    <location>
        <begin position="127"/>
        <end position="139"/>
    </location>
</feature>
<dbReference type="WBParaSite" id="SVE_0429700.1">
    <property type="protein sequence ID" value="SVE_0429700.1"/>
    <property type="gene ID" value="SVE_0429700"/>
</dbReference>